<reference evidence="2 3" key="1">
    <citation type="submission" date="2019-03" db="EMBL/GenBank/DDBJ databases">
        <title>Genomic Encyclopedia of Type Strains, Phase IV (KMG-IV): sequencing the most valuable type-strain genomes for metagenomic binning, comparative biology and taxonomic classification.</title>
        <authorList>
            <person name="Goeker M."/>
        </authorList>
    </citation>
    <scope>NUCLEOTIDE SEQUENCE [LARGE SCALE GENOMIC DNA]</scope>
    <source>
        <strain evidence="2 3">DSM 101483</strain>
    </source>
</reference>
<dbReference type="AlphaFoldDB" id="A0AA94PRS3"/>
<evidence type="ECO:0000313" key="3">
    <source>
        <dbReference type="Proteomes" id="UP000295506"/>
    </source>
</evidence>
<comment type="caution">
    <text evidence="2">The sequence shown here is derived from an EMBL/GenBank/DDBJ whole genome shotgun (WGS) entry which is preliminary data.</text>
</comment>
<evidence type="ECO:0000256" key="1">
    <source>
        <dbReference type="SAM" id="Phobius"/>
    </source>
</evidence>
<gene>
    <name evidence="2" type="ORF">EDC59_1114</name>
</gene>
<sequence>MVTYIIIGSLSFLAGAIAVLLMCRRRRKDSDRISLDGFNFDKQKNYEKDGRKYPFSY</sequence>
<feature type="transmembrane region" description="Helical" evidence="1">
    <location>
        <begin position="6"/>
        <end position="23"/>
    </location>
</feature>
<dbReference type="EMBL" id="SOBK01000011">
    <property type="protein sequence ID" value="TDT86688.1"/>
    <property type="molecule type" value="Genomic_DNA"/>
</dbReference>
<keyword evidence="1" id="KW-1133">Transmembrane helix</keyword>
<protein>
    <submittedName>
        <fullName evidence="2">Secreted protein</fullName>
    </submittedName>
</protein>
<proteinExistence type="predicted"/>
<accession>A0AA94PRS3</accession>
<keyword evidence="1" id="KW-0472">Membrane</keyword>
<dbReference type="RefSeq" id="WP_158509911.1">
    <property type="nucleotide sequence ID" value="NZ_CP014206.1"/>
</dbReference>
<keyword evidence="1" id="KW-0812">Transmembrane</keyword>
<dbReference type="Proteomes" id="UP000295506">
    <property type="component" value="Unassembled WGS sequence"/>
</dbReference>
<evidence type="ECO:0000313" key="2">
    <source>
        <dbReference type="EMBL" id="TDT86688.1"/>
    </source>
</evidence>
<organism evidence="2 3">
    <name type="scientific">Pseudodesulfovibrio indicus</name>
    <dbReference type="NCBI Taxonomy" id="1716143"/>
    <lineage>
        <taxon>Bacteria</taxon>
        <taxon>Pseudomonadati</taxon>
        <taxon>Thermodesulfobacteriota</taxon>
        <taxon>Desulfovibrionia</taxon>
        <taxon>Desulfovibrionales</taxon>
        <taxon>Desulfovibrionaceae</taxon>
    </lineage>
</organism>
<name>A0AA94PRS3_9BACT</name>